<dbReference type="InterPro" id="IPR009010">
    <property type="entry name" value="Asp_de-COase-like_dom_sf"/>
</dbReference>
<keyword evidence="2" id="KW-1185">Reference proteome</keyword>
<organism evidence="1 2">
    <name type="scientific">Senna tora</name>
    <dbReference type="NCBI Taxonomy" id="362788"/>
    <lineage>
        <taxon>Eukaryota</taxon>
        <taxon>Viridiplantae</taxon>
        <taxon>Streptophyta</taxon>
        <taxon>Embryophyta</taxon>
        <taxon>Tracheophyta</taxon>
        <taxon>Spermatophyta</taxon>
        <taxon>Magnoliopsida</taxon>
        <taxon>eudicotyledons</taxon>
        <taxon>Gunneridae</taxon>
        <taxon>Pentapetalae</taxon>
        <taxon>rosids</taxon>
        <taxon>fabids</taxon>
        <taxon>Fabales</taxon>
        <taxon>Fabaceae</taxon>
        <taxon>Caesalpinioideae</taxon>
        <taxon>Cassia clade</taxon>
        <taxon>Senna</taxon>
    </lineage>
</organism>
<dbReference type="OrthoDB" id="1532986at2759"/>
<reference evidence="1" key="1">
    <citation type="submission" date="2020-09" db="EMBL/GenBank/DDBJ databases">
        <title>Genome-Enabled Discovery of Anthraquinone Biosynthesis in Senna tora.</title>
        <authorList>
            <person name="Kang S.-H."/>
            <person name="Pandey R.P."/>
            <person name="Lee C.-M."/>
            <person name="Sim J.-S."/>
            <person name="Jeong J.-T."/>
            <person name="Choi B.-S."/>
            <person name="Jung M."/>
            <person name="Ginzburg D."/>
            <person name="Zhao K."/>
            <person name="Won S.Y."/>
            <person name="Oh T.-J."/>
            <person name="Yu Y."/>
            <person name="Kim N.-H."/>
            <person name="Lee O.R."/>
            <person name="Lee T.-H."/>
            <person name="Bashyal P."/>
            <person name="Kim T.-S."/>
            <person name="Lee W.-H."/>
            <person name="Kawkins C."/>
            <person name="Kim C.-K."/>
            <person name="Kim J.S."/>
            <person name="Ahn B.O."/>
            <person name="Rhee S.Y."/>
            <person name="Sohng J.K."/>
        </authorList>
    </citation>
    <scope>NUCLEOTIDE SEQUENCE</scope>
    <source>
        <tissue evidence="1">Leaf</tissue>
    </source>
</reference>
<name>A0A834VZZ4_9FABA</name>
<dbReference type="Proteomes" id="UP000634136">
    <property type="component" value="Unassembled WGS sequence"/>
</dbReference>
<protein>
    <submittedName>
        <fullName evidence="1">Vesicle-fusing ATPase</fullName>
    </submittedName>
</protein>
<dbReference type="AlphaFoldDB" id="A0A834VZZ4"/>
<dbReference type="EMBL" id="JAAIUW010000013">
    <property type="protein sequence ID" value="KAF7803450.1"/>
    <property type="molecule type" value="Genomic_DNA"/>
</dbReference>
<sequence length="60" mass="6400">MAPTSLIVTNTPSQDLALTNLAFCSSSDLQNFAVAGSHNTFLALVGDTFVFSLAYPFRIC</sequence>
<dbReference type="Gene3D" id="2.40.40.20">
    <property type="match status" value="1"/>
</dbReference>
<evidence type="ECO:0000313" key="1">
    <source>
        <dbReference type="EMBL" id="KAF7803450.1"/>
    </source>
</evidence>
<evidence type="ECO:0000313" key="2">
    <source>
        <dbReference type="Proteomes" id="UP000634136"/>
    </source>
</evidence>
<accession>A0A834VZZ4</accession>
<gene>
    <name evidence="1" type="ORF">G2W53_042561</name>
</gene>
<proteinExistence type="predicted"/>
<dbReference type="SUPFAM" id="SSF50692">
    <property type="entry name" value="ADC-like"/>
    <property type="match status" value="1"/>
</dbReference>
<comment type="caution">
    <text evidence="1">The sequence shown here is derived from an EMBL/GenBank/DDBJ whole genome shotgun (WGS) entry which is preliminary data.</text>
</comment>